<organism evidence="1 2">
    <name type="scientific">Pandoraea horticolens</name>
    <dbReference type="NCBI Taxonomy" id="2508298"/>
    <lineage>
        <taxon>Bacteria</taxon>
        <taxon>Pseudomonadati</taxon>
        <taxon>Pseudomonadota</taxon>
        <taxon>Betaproteobacteria</taxon>
        <taxon>Burkholderiales</taxon>
        <taxon>Burkholderiaceae</taxon>
        <taxon>Pandoraea</taxon>
    </lineage>
</organism>
<evidence type="ECO:0000313" key="1">
    <source>
        <dbReference type="EMBL" id="VVE59066.1"/>
    </source>
</evidence>
<reference evidence="1 2" key="1">
    <citation type="submission" date="2019-08" db="EMBL/GenBank/DDBJ databases">
        <authorList>
            <person name="Peeters C."/>
        </authorList>
    </citation>
    <scope>NUCLEOTIDE SEQUENCE [LARGE SCALE GENOMIC DNA]</scope>
    <source>
        <strain evidence="1 2">LMG 31112</strain>
    </source>
</reference>
<sequence length="330" mass="35664">MRKANLERKDALTGLYVFFQSADFPTSPSYIVYDSVMMNWSDPITLNMQLYDQVDGAYNSDPRAIYYDGKICIFGRAPDNSISGMTLDQGGWSDPVANIGSGVGQNNQTSSAVTPYVWNNNLYILWPLGDGSIYCVQCNSSLDVVSSPPWRATDCRTAFGLDVVPDLSDGQFADVRYNGRGMASGIMTAGGPMFSRQWKHNGNFTGNSQPAGRDLILNSSTVNCLGRTFTFYQGAIDGVAPSGTLYVNDTALDGSIDIRTAPSAVVLDDDGTTAYVAVFYVESYKSFNLKAARLVITLSNGNPTYKVAFIQDTGVSMAYDCASPCGLIIS</sequence>
<gene>
    <name evidence="1" type="ORF">PHO31112_05416</name>
</gene>
<dbReference type="AlphaFoldDB" id="A0A5E4ZDG3"/>
<dbReference type="EMBL" id="CABPSM010000044">
    <property type="protein sequence ID" value="VVE59066.1"/>
    <property type="molecule type" value="Genomic_DNA"/>
</dbReference>
<accession>A0A5E4ZDG3</accession>
<dbReference type="SUPFAM" id="SSF89372">
    <property type="entry name" value="Fucose-specific lectin"/>
    <property type="match status" value="1"/>
</dbReference>
<dbReference type="RefSeq" id="WP_150624772.1">
    <property type="nucleotide sequence ID" value="NZ_CABPSM010000044.1"/>
</dbReference>
<dbReference type="Proteomes" id="UP000343317">
    <property type="component" value="Unassembled WGS sequence"/>
</dbReference>
<protein>
    <submittedName>
        <fullName evidence="1">Uncharacterized protein</fullName>
    </submittedName>
</protein>
<proteinExistence type="predicted"/>
<name>A0A5E4ZDG3_9BURK</name>
<keyword evidence="2" id="KW-1185">Reference proteome</keyword>
<evidence type="ECO:0000313" key="2">
    <source>
        <dbReference type="Proteomes" id="UP000343317"/>
    </source>
</evidence>